<reference evidence="1 2" key="1">
    <citation type="submission" date="2014-05" db="EMBL/GenBank/DDBJ databases">
        <title>Genome Sequence of Flavobacterium sp. EM1321.</title>
        <authorList>
            <person name="Shin S.-K."/>
            <person name="Yi H."/>
        </authorList>
    </citation>
    <scope>NUCLEOTIDE SEQUENCE [LARGE SCALE GENOMIC DNA]</scope>
    <source>
        <strain evidence="1 2">EM1321</strain>
    </source>
</reference>
<dbReference type="AlphaFoldDB" id="A0A066WS48"/>
<dbReference type="InterPro" id="IPR025515">
    <property type="entry name" value="DUF4403"/>
</dbReference>
<dbReference type="eggNOG" id="ENOG502ZAFW">
    <property type="taxonomic scope" value="Bacteria"/>
</dbReference>
<evidence type="ECO:0000313" key="2">
    <source>
        <dbReference type="Proteomes" id="UP000027064"/>
    </source>
</evidence>
<name>A0A066WS48_9FLAO</name>
<protein>
    <submittedName>
        <fullName evidence="1">Uncharacterized protein</fullName>
    </submittedName>
</protein>
<dbReference type="Proteomes" id="UP000027064">
    <property type="component" value="Unassembled WGS sequence"/>
</dbReference>
<dbReference type="EMBL" id="JNCA01000001">
    <property type="protein sequence ID" value="KDN56847.1"/>
    <property type="molecule type" value="Genomic_DNA"/>
</dbReference>
<proteinExistence type="predicted"/>
<sequence>MANNKGFSFFNNKSKLFLILQHQINPMKKIISFLVISSLGFVLGCSSSQKISTLKPEPDDATPIVYNNVPSFINLPVNIKLKDIENQTNSVLNGLIYEDNDIEDDDIEMKIWKLAPISIKNANSSNSDKITTVLPLKANIKYRIGTKTMGVEIYNIKEFNLNGIVTLNSNINLNNWKLKTQTELASLDWNESPTMTVFGKNMPVTYLINPSIQLFKSKIEKKIDAAIEKSLDFKPNVLAALEKICTPFQMNEAYESWLRIIPVEIYSTAAHLKNDSFTLQMGMKCNMESIIGQVPESKFDANKITLKPVTKIPNQITANIVAVSSYADASRIIKKNFAGQEFSSGSRKVKVQDVNIWHKSGKMVIALDLIGSLNGTIYLAGLPKYNAEKKEIYFDELDYVLDTKNKLMRTANWLAQGLILRKIQANCRYSIQPNLDEGKKTMLNYLNNYSPMPGVFVNGKMGDIQFQKIELSQNAIIAFVKVNGQININVDGFK</sequence>
<dbReference type="STRING" id="1492738.FEM21_03500"/>
<keyword evidence="2" id="KW-1185">Reference proteome</keyword>
<dbReference type="Pfam" id="PF14356">
    <property type="entry name" value="DUF4403"/>
    <property type="match status" value="1"/>
</dbReference>
<gene>
    <name evidence="1" type="ORF">FEM21_03500</name>
</gene>
<organism evidence="1 2">
    <name type="scientific">Flavobacterium seoulense</name>
    <dbReference type="NCBI Taxonomy" id="1492738"/>
    <lineage>
        <taxon>Bacteria</taxon>
        <taxon>Pseudomonadati</taxon>
        <taxon>Bacteroidota</taxon>
        <taxon>Flavobacteriia</taxon>
        <taxon>Flavobacteriales</taxon>
        <taxon>Flavobacteriaceae</taxon>
        <taxon>Flavobacterium</taxon>
    </lineage>
</organism>
<dbReference type="PATRIC" id="fig|1492738.3.peg.344"/>
<evidence type="ECO:0000313" key="1">
    <source>
        <dbReference type="EMBL" id="KDN56847.1"/>
    </source>
</evidence>
<accession>A0A066WS48</accession>
<comment type="caution">
    <text evidence="1">The sequence shown here is derived from an EMBL/GenBank/DDBJ whole genome shotgun (WGS) entry which is preliminary data.</text>
</comment>